<organism evidence="1 2">
    <name type="scientific">Caerostris darwini</name>
    <dbReference type="NCBI Taxonomy" id="1538125"/>
    <lineage>
        <taxon>Eukaryota</taxon>
        <taxon>Metazoa</taxon>
        <taxon>Ecdysozoa</taxon>
        <taxon>Arthropoda</taxon>
        <taxon>Chelicerata</taxon>
        <taxon>Arachnida</taxon>
        <taxon>Araneae</taxon>
        <taxon>Araneomorphae</taxon>
        <taxon>Entelegynae</taxon>
        <taxon>Araneoidea</taxon>
        <taxon>Araneidae</taxon>
        <taxon>Caerostris</taxon>
    </lineage>
</organism>
<protein>
    <submittedName>
        <fullName evidence="1">Uncharacterized protein</fullName>
    </submittedName>
</protein>
<proteinExistence type="predicted"/>
<dbReference type="AlphaFoldDB" id="A0AAV4QJV3"/>
<accession>A0AAV4QJV3</accession>
<dbReference type="EMBL" id="BPLQ01004379">
    <property type="protein sequence ID" value="GIY07713.1"/>
    <property type="molecule type" value="Genomic_DNA"/>
</dbReference>
<sequence length="94" mass="10611">MPANNLLTCVSNKKFTNAFSSRNHLEAGSRKPFFFKKRVAESSPRGVCQYCTRLMEVAGNNLSCNRMFPSSPSGNLLFLTQQLQFCSKRKVVFP</sequence>
<dbReference type="Proteomes" id="UP001054837">
    <property type="component" value="Unassembled WGS sequence"/>
</dbReference>
<evidence type="ECO:0000313" key="1">
    <source>
        <dbReference type="EMBL" id="GIY07713.1"/>
    </source>
</evidence>
<reference evidence="1 2" key="1">
    <citation type="submission" date="2021-06" db="EMBL/GenBank/DDBJ databases">
        <title>Caerostris darwini draft genome.</title>
        <authorList>
            <person name="Kono N."/>
            <person name="Arakawa K."/>
        </authorList>
    </citation>
    <scope>NUCLEOTIDE SEQUENCE [LARGE SCALE GENOMIC DNA]</scope>
</reference>
<gene>
    <name evidence="1" type="ORF">CDAR_26631</name>
</gene>
<comment type="caution">
    <text evidence="1">The sequence shown here is derived from an EMBL/GenBank/DDBJ whole genome shotgun (WGS) entry which is preliminary data.</text>
</comment>
<keyword evidence="2" id="KW-1185">Reference proteome</keyword>
<name>A0AAV4QJV3_9ARAC</name>
<evidence type="ECO:0000313" key="2">
    <source>
        <dbReference type="Proteomes" id="UP001054837"/>
    </source>
</evidence>